<dbReference type="PANTHER" id="PTHR37783:SF1">
    <property type="entry name" value="MEMBRANE PROTEIN, PUTATIVE (AFU_ORTHOLOGUE AFUA_1G04315)-RELATED"/>
    <property type="match status" value="1"/>
</dbReference>
<dbReference type="Pfam" id="PF10615">
    <property type="entry name" value="DUF2470"/>
    <property type="match status" value="1"/>
</dbReference>
<evidence type="ECO:0000256" key="1">
    <source>
        <dbReference type="SAM" id="Phobius"/>
    </source>
</evidence>
<evidence type="ECO:0000313" key="3">
    <source>
        <dbReference type="EMBL" id="QBM88511.1"/>
    </source>
</evidence>
<evidence type="ECO:0000313" key="4">
    <source>
        <dbReference type="Proteomes" id="UP000292447"/>
    </source>
</evidence>
<keyword evidence="1" id="KW-0472">Membrane</keyword>
<dbReference type="EMBL" id="CP034458">
    <property type="protein sequence ID" value="QBM88511.1"/>
    <property type="molecule type" value="Genomic_DNA"/>
</dbReference>
<keyword evidence="4" id="KW-1185">Reference proteome</keyword>
<keyword evidence="1" id="KW-0812">Transmembrane</keyword>
<reference evidence="4" key="1">
    <citation type="submission" date="2019-03" db="EMBL/GenBank/DDBJ databases">
        <title>Snf2 controls pulcherriminic acid biosynthesis and connects pigmentation and antifungal activity of the yeast Metschnikowia pulcherrima.</title>
        <authorList>
            <person name="Gore-Lloyd D."/>
            <person name="Sumann I."/>
            <person name="Brachmann A.O."/>
            <person name="Schneeberger K."/>
            <person name="Ortiz-Merino R.A."/>
            <person name="Moreno-Beltran M."/>
            <person name="Schlaefli M."/>
            <person name="Kirner P."/>
            <person name="Santos Kron A."/>
            <person name="Wolfe K.H."/>
            <person name="Piel J."/>
            <person name="Ahrens C.H."/>
            <person name="Henk D."/>
            <person name="Freimoser F.M."/>
        </authorList>
    </citation>
    <scope>NUCLEOTIDE SEQUENCE [LARGE SCALE GENOMIC DNA]</scope>
    <source>
        <strain evidence="4">APC 1.2</strain>
    </source>
</reference>
<accession>A0A4P6XRI0</accession>
<dbReference type="PANTHER" id="PTHR37783">
    <property type="entry name" value="MEMBRANE PROTEIN, PUTATIVE (AFU_ORTHOLOGUE AFUA_1G04315)-RELATED"/>
    <property type="match status" value="1"/>
</dbReference>
<dbReference type="InterPro" id="IPR037119">
    <property type="entry name" value="Haem_oxidase_HugZ-like_sf"/>
</dbReference>
<dbReference type="InterPro" id="IPR019595">
    <property type="entry name" value="DUF2470"/>
</dbReference>
<dbReference type="Proteomes" id="UP000292447">
    <property type="component" value="Chromosome III"/>
</dbReference>
<feature type="domain" description="DUF2470" evidence="2">
    <location>
        <begin position="5"/>
        <end position="92"/>
    </location>
</feature>
<dbReference type="AlphaFoldDB" id="A0A4P6XRI0"/>
<evidence type="ECO:0000259" key="2">
    <source>
        <dbReference type="Pfam" id="PF10615"/>
    </source>
</evidence>
<proteinExistence type="predicted"/>
<keyword evidence="1" id="KW-1133">Transmembrane helix</keyword>
<sequence length="220" mass="25092">MTDPSARIITHMNKDHHLAVLDYVVVYGNENLKDIDTSSVRITNVTEEHLVLAYKNKSGQDQTLSLDWNTTEDDEGLHVKTMLDIKAKLIAMAKYAAKKQGFSHKQITTVLYPTTPGPILTYVFAALCVATYYKKDFLRAAIRLISKHHSPGTESFLKFFDDWIFTIAIATYTAHVFEVVFLTWPKTVKYRMPLPTKIAWLVFTLFEGILHAPRLRTLTA</sequence>
<feature type="transmembrane region" description="Helical" evidence="1">
    <location>
        <begin position="110"/>
        <end position="133"/>
    </location>
</feature>
<name>A0A4P6XRI0_9ASCO</name>
<dbReference type="Gene3D" id="3.20.180.10">
    <property type="entry name" value="PNP-oxidase-like"/>
    <property type="match status" value="1"/>
</dbReference>
<feature type="transmembrane region" description="Helical" evidence="1">
    <location>
        <begin position="163"/>
        <end position="184"/>
    </location>
</feature>
<protein>
    <recommendedName>
        <fullName evidence="2">DUF2470 domain-containing protein</fullName>
    </recommendedName>
</protein>
<organism evidence="3 4">
    <name type="scientific">Metschnikowia aff. pulcherrima</name>
    <dbReference type="NCBI Taxonomy" id="2163413"/>
    <lineage>
        <taxon>Eukaryota</taxon>
        <taxon>Fungi</taxon>
        <taxon>Dikarya</taxon>
        <taxon>Ascomycota</taxon>
        <taxon>Saccharomycotina</taxon>
        <taxon>Pichiomycetes</taxon>
        <taxon>Metschnikowiaceae</taxon>
        <taxon>Metschnikowia</taxon>
    </lineage>
</organism>
<gene>
    <name evidence="3" type="primary">MPUL0C04820</name>
    <name evidence="3" type="ORF">METSCH_C04820</name>
</gene>